<evidence type="ECO:0000313" key="7">
    <source>
        <dbReference type="EMBL" id="QHU79440.1"/>
    </source>
</evidence>
<feature type="region of interest" description="Disordered" evidence="1">
    <location>
        <begin position="1"/>
        <end position="50"/>
    </location>
</feature>
<dbReference type="EMBL" id="MN099995">
    <property type="protein sequence ID" value="QHU79428.1"/>
    <property type="molecule type" value="Genomic_DNA"/>
</dbReference>
<feature type="compositionally biased region" description="Polar residues" evidence="1">
    <location>
        <begin position="31"/>
        <end position="40"/>
    </location>
</feature>
<dbReference type="EMBL" id="MN099971">
    <property type="protein sequence ID" value="QHU79284.1"/>
    <property type="molecule type" value="Genomic_DNA"/>
</dbReference>
<dbReference type="EMBL" id="MN100035">
    <property type="protein sequence ID" value="QHU79668.1"/>
    <property type="molecule type" value="Genomic_DNA"/>
</dbReference>
<evidence type="ECO:0000313" key="6">
    <source>
        <dbReference type="EMBL" id="QHU79428.1"/>
    </source>
</evidence>
<dbReference type="Gene3D" id="2.60.120.20">
    <property type="match status" value="1"/>
</dbReference>
<name>A0A6C0M855_9GEMI</name>
<dbReference type="EMBL" id="MN100036">
    <property type="protein sequence ID" value="QHU79674.1"/>
    <property type="molecule type" value="Genomic_DNA"/>
</dbReference>
<reference evidence="3" key="1">
    <citation type="submission" date="2019-06" db="EMBL/GenBank/DDBJ databases">
        <title>Novel geminivirus infecting Cactaceae plants in Arizona.</title>
        <authorList>
            <person name="Fontenele R.S."/>
            <person name="Schmidlin K."/>
            <person name="Majure L."/>
            <person name="Salywon A."/>
            <person name="Kraberger S."/>
            <person name="Wojciechowski M."/>
            <person name="Cobb I."/>
            <person name="Varsani A."/>
        </authorList>
    </citation>
    <scope>NUCLEOTIDE SEQUENCE</scope>
    <source>
        <strain evidence="5">DBG10_2558</strain>
        <strain evidence="6">DBG10_2562</strain>
        <strain evidence="3">DBG10_5</strain>
        <strain evidence="4">DBG10_9</strain>
        <strain evidence="7">DBG13_9</strain>
        <strain evidence="8">DBG_38</strain>
        <strain evidence="9">DBG_41</strain>
        <strain evidence="10">DBG_42_2</strain>
        <strain evidence="2">DBG_42_3</strain>
        <strain evidence="11">SI_35</strain>
        <strain evidence="12">SI_39</strain>
    </source>
</reference>
<dbReference type="Pfam" id="PF00844">
    <property type="entry name" value="Gemini_coat"/>
    <property type="match status" value="1"/>
</dbReference>
<evidence type="ECO:0000313" key="8">
    <source>
        <dbReference type="EMBL" id="QHU79512.1"/>
    </source>
</evidence>
<accession>A0A6C0M855</accession>
<evidence type="ECO:0000313" key="12">
    <source>
        <dbReference type="EMBL" id="QHU79674.1"/>
    </source>
</evidence>
<dbReference type="GO" id="GO:0005198">
    <property type="term" value="F:structural molecule activity"/>
    <property type="evidence" value="ECO:0007669"/>
    <property type="project" value="InterPro"/>
</dbReference>
<dbReference type="InterPro" id="IPR029053">
    <property type="entry name" value="Viral_coat"/>
</dbReference>
<dbReference type="GO" id="GO:0019028">
    <property type="term" value="C:viral capsid"/>
    <property type="evidence" value="ECO:0007669"/>
    <property type="project" value="InterPro"/>
</dbReference>
<dbReference type="EMBL" id="MN099991">
    <property type="protein sequence ID" value="QHU79404.1"/>
    <property type="molecule type" value="Genomic_DNA"/>
</dbReference>
<evidence type="ECO:0000313" key="9">
    <source>
        <dbReference type="EMBL" id="QHU79518.1"/>
    </source>
</evidence>
<proteinExistence type="predicted"/>
<dbReference type="EMBL" id="MN100010">
    <property type="protein sequence ID" value="QHU79518.1"/>
    <property type="molecule type" value="Genomic_DNA"/>
</dbReference>
<evidence type="ECO:0000313" key="4">
    <source>
        <dbReference type="EMBL" id="QHU79404.1"/>
    </source>
</evidence>
<evidence type="ECO:0000313" key="3">
    <source>
        <dbReference type="EMBL" id="QHU79398.1"/>
    </source>
</evidence>
<evidence type="ECO:0000313" key="2">
    <source>
        <dbReference type="EMBL" id="QHU79284.1"/>
    </source>
</evidence>
<protein>
    <submittedName>
        <fullName evidence="3">Capsid protein</fullName>
    </submittedName>
</protein>
<dbReference type="InterPro" id="IPR000263">
    <property type="entry name" value="GV_A/BR1_coat"/>
</dbReference>
<dbReference type="EMBL" id="MN099997">
    <property type="protein sequence ID" value="QHU79440.1"/>
    <property type="molecule type" value="Genomic_DNA"/>
</dbReference>
<dbReference type="EMBL" id="MN100009">
    <property type="protein sequence ID" value="QHU79512.1"/>
    <property type="molecule type" value="Genomic_DNA"/>
</dbReference>
<organism evidence="3">
    <name type="scientific">Opuntia virus 1</name>
    <dbReference type="NCBI Taxonomy" id="2706523"/>
    <lineage>
        <taxon>Viruses</taxon>
        <taxon>Monodnaviria</taxon>
        <taxon>Shotokuvirae</taxon>
        <taxon>Cressdnaviricota</taxon>
        <taxon>Repensiviricetes</taxon>
        <taxon>Geplafuvirales</taxon>
        <taxon>Geminiviridae</taxon>
        <taxon>Opunvirus</taxon>
        <taxon>Opunvirus opuntiae</taxon>
    </lineage>
</organism>
<dbReference type="EMBL" id="MN099990">
    <property type="protein sequence ID" value="QHU79398.1"/>
    <property type="molecule type" value="Genomic_DNA"/>
</dbReference>
<evidence type="ECO:0000313" key="10">
    <source>
        <dbReference type="EMBL" id="QHU79530.1"/>
    </source>
</evidence>
<gene>
    <name evidence="3" type="primary">cp</name>
</gene>
<dbReference type="EMBL" id="MN099994">
    <property type="protein sequence ID" value="QHU79422.1"/>
    <property type="molecule type" value="Genomic_DNA"/>
</dbReference>
<evidence type="ECO:0000313" key="11">
    <source>
        <dbReference type="EMBL" id="QHU79668.1"/>
    </source>
</evidence>
<dbReference type="EMBL" id="MN100012">
    <property type="protein sequence ID" value="QHU79530.1"/>
    <property type="molecule type" value="Genomic_DNA"/>
</dbReference>
<sequence>MQSGTPRKRYAGILSPSGGIKKSARRRLVFSTPTKKSGQGSLIPRLRRQPQPRVQLVHRQQVTADVDGKIPHGSMLCKILNDVPLGSDEGQRHSNKVNYTFVTIRGELDLHDTSQDLTNWYGQKQYVFMWLFLDRTVRSDSFDIGDFFKGSITDPEQWFVNANTKDRFLLLKKRRIVFQLPCKQKDSAGQYNSITSHDRYKPFELRNRLFFQSHWDSSGKLVKNRLLLICTVGKAVEIDINSQMRLYFNSA</sequence>
<evidence type="ECO:0000313" key="5">
    <source>
        <dbReference type="EMBL" id="QHU79422.1"/>
    </source>
</evidence>
<feature type="compositionally biased region" description="Basic residues" evidence="1">
    <location>
        <begin position="1"/>
        <end position="10"/>
    </location>
</feature>
<evidence type="ECO:0000256" key="1">
    <source>
        <dbReference type="SAM" id="MobiDB-lite"/>
    </source>
</evidence>